<dbReference type="SUPFAM" id="SSF140931">
    <property type="entry name" value="Fic-like"/>
    <property type="match status" value="1"/>
</dbReference>
<dbReference type="PANTHER" id="PTHR39560">
    <property type="entry name" value="PROTEIN ADENYLYLTRANSFERASE FIC-RELATED"/>
    <property type="match status" value="1"/>
</dbReference>
<evidence type="ECO:0000256" key="4">
    <source>
        <dbReference type="ARBA" id="ARBA00022840"/>
    </source>
</evidence>
<dbReference type="PANTHER" id="PTHR39560:SF1">
    <property type="entry name" value="PROTEIN ADENYLYLTRANSFERASE FIC-RELATED"/>
    <property type="match status" value="1"/>
</dbReference>
<organism evidence="9 10">
    <name type="scientific">Vibrio algicola</name>
    <dbReference type="NCBI Taxonomy" id="2662262"/>
    <lineage>
        <taxon>Bacteria</taxon>
        <taxon>Pseudomonadati</taxon>
        <taxon>Pseudomonadota</taxon>
        <taxon>Gammaproteobacteria</taxon>
        <taxon>Vibrionales</taxon>
        <taxon>Vibrionaceae</taxon>
        <taxon>Vibrio</taxon>
    </lineage>
</organism>
<protein>
    <recommendedName>
        <fullName evidence="5">protein adenylyltransferase</fullName>
        <ecNumber evidence="5">2.7.7.108</ecNumber>
    </recommendedName>
</protein>
<dbReference type="EC" id="2.7.7.108" evidence="5"/>
<reference evidence="9 10" key="1">
    <citation type="submission" date="2019-10" db="EMBL/GenBank/DDBJ databases">
        <title>Vibrio sp. nov., isolated from Coralline algae surface.</title>
        <authorList>
            <person name="Geng Y."/>
            <person name="Zhang X."/>
        </authorList>
    </citation>
    <scope>NUCLEOTIDE SEQUENCE [LARGE SCALE GENOMIC DNA]</scope>
    <source>
        <strain evidence="9 10">SM1977</strain>
    </source>
</reference>
<accession>A0A5Q0TIE5</accession>
<dbReference type="EMBL" id="CP045699">
    <property type="protein sequence ID" value="QGA65049.1"/>
    <property type="molecule type" value="Genomic_DNA"/>
</dbReference>
<dbReference type="GO" id="GO:0051302">
    <property type="term" value="P:regulation of cell division"/>
    <property type="evidence" value="ECO:0007669"/>
    <property type="project" value="TreeGrafter"/>
</dbReference>
<keyword evidence="4" id="KW-0067">ATP-binding</keyword>
<dbReference type="AlphaFoldDB" id="A0A5Q0TIE5"/>
<evidence type="ECO:0000259" key="8">
    <source>
        <dbReference type="PROSITE" id="PS51459"/>
    </source>
</evidence>
<dbReference type="RefSeq" id="WP_153447199.1">
    <property type="nucleotide sequence ID" value="NZ_CP045699.1"/>
</dbReference>
<keyword evidence="1" id="KW-0808">Transferase</keyword>
<dbReference type="Proteomes" id="UP000348942">
    <property type="component" value="Chromosome 1"/>
</dbReference>
<evidence type="ECO:0000313" key="9">
    <source>
        <dbReference type="EMBL" id="QGA65049.1"/>
    </source>
</evidence>
<keyword evidence="3" id="KW-0547">Nucleotide-binding</keyword>
<dbReference type="GO" id="GO:0070733">
    <property type="term" value="F:AMPylase activity"/>
    <property type="evidence" value="ECO:0007669"/>
    <property type="project" value="UniProtKB-EC"/>
</dbReference>
<evidence type="ECO:0000256" key="5">
    <source>
        <dbReference type="ARBA" id="ARBA00034531"/>
    </source>
</evidence>
<evidence type="ECO:0000256" key="2">
    <source>
        <dbReference type="ARBA" id="ARBA00022695"/>
    </source>
</evidence>
<evidence type="ECO:0000256" key="1">
    <source>
        <dbReference type="ARBA" id="ARBA00022679"/>
    </source>
</evidence>
<evidence type="ECO:0000256" key="3">
    <source>
        <dbReference type="ARBA" id="ARBA00022741"/>
    </source>
</evidence>
<dbReference type="Pfam" id="PF02661">
    <property type="entry name" value="Fic"/>
    <property type="match status" value="1"/>
</dbReference>
<dbReference type="PROSITE" id="PS51459">
    <property type="entry name" value="FIDO"/>
    <property type="match status" value="1"/>
</dbReference>
<dbReference type="GO" id="GO:0005524">
    <property type="term" value="F:ATP binding"/>
    <property type="evidence" value="ECO:0007669"/>
    <property type="project" value="UniProtKB-KW"/>
</dbReference>
<gene>
    <name evidence="9" type="ORF">GFB47_06240</name>
</gene>
<sequence>MRDKYGVNHYRYCYSGSDVLINKLNIKDSLDLEEAEVAFSKERYLSYQSNKTQLDHFNFGHLKHLHFVLFQDLYRWAGQLRDVDISKGNTRFCTYSRIEPEANKLFSQIASLSTANNKEHLITQAADLFCEMNLLHPFREGNGRTLRFFFEEMLFVAGYDVVWPVITPECWIEANIAGVHFDLAPLKNIFHQAITLHKN</sequence>
<dbReference type="Gene3D" id="1.10.3290.10">
    <property type="entry name" value="Fido-like domain"/>
    <property type="match status" value="1"/>
</dbReference>
<keyword evidence="2" id="KW-0548">Nucleotidyltransferase</keyword>
<feature type="domain" description="Fido" evidence="8">
    <location>
        <begin position="57"/>
        <end position="192"/>
    </location>
</feature>
<comment type="catalytic activity">
    <reaction evidence="6">
        <text>L-threonyl-[protein] + ATP = 3-O-(5'-adenylyl)-L-threonyl-[protein] + diphosphate</text>
        <dbReference type="Rhea" id="RHEA:54292"/>
        <dbReference type="Rhea" id="RHEA-COMP:11060"/>
        <dbReference type="Rhea" id="RHEA-COMP:13847"/>
        <dbReference type="ChEBI" id="CHEBI:30013"/>
        <dbReference type="ChEBI" id="CHEBI:30616"/>
        <dbReference type="ChEBI" id="CHEBI:33019"/>
        <dbReference type="ChEBI" id="CHEBI:138113"/>
        <dbReference type="EC" id="2.7.7.108"/>
    </reaction>
</comment>
<dbReference type="InterPro" id="IPR003812">
    <property type="entry name" value="Fido"/>
</dbReference>
<evidence type="ECO:0000256" key="7">
    <source>
        <dbReference type="ARBA" id="ARBA00048696"/>
    </source>
</evidence>
<proteinExistence type="predicted"/>
<dbReference type="InterPro" id="IPR036597">
    <property type="entry name" value="Fido-like_dom_sf"/>
</dbReference>
<comment type="catalytic activity">
    <reaction evidence="7">
        <text>L-tyrosyl-[protein] + ATP = O-(5'-adenylyl)-L-tyrosyl-[protein] + diphosphate</text>
        <dbReference type="Rhea" id="RHEA:54288"/>
        <dbReference type="Rhea" id="RHEA-COMP:10136"/>
        <dbReference type="Rhea" id="RHEA-COMP:13846"/>
        <dbReference type="ChEBI" id="CHEBI:30616"/>
        <dbReference type="ChEBI" id="CHEBI:33019"/>
        <dbReference type="ChEBI" id="CHEBI:46858"/>
        <dbReference type="ChEBI" id="CHEBI:83624"/>
        <dbReference type="EC" id="2.7.7.108"/>
    </reaction>
</comment>
<evidence type="ECO:0000256" key="6">
    <source>
        <dbReference type="ARBA" id="ARBA00047939"/>
    </source>
</evidence>
<evidence type="ECO:0000313" key="10">
    <source>
        <dbReference type="Proteomes" id="UP000348942"/>
    </source>
</evidence>
<name>A0A5Q0TIE5_9VIBR</name>
<keyword evidence="10" id="KW-1185">Reference proteome</keyword>